<accession>A0A221KEH0</accession>
<protein>
    <recommendedName>
        <fullName evidence="3">Tetratricopeptide repeat protein</fullName>
    </recommendedName>
</protein>
<sequence>MFDAPTPAPAVLPDEVSQEIFMNLFTGEAADELFGGDVPPHVRELLQQARQAPAAEQAGLLWTAQACSPQTLAVYYLLAKCHATRRELALAERAARGGLQQAAWQAGLPSDWTLVQPGAADFQALGPARFWLFMLKALVFLRTRSGDGVQARQLLAKLQQLDPSASVGSDVVAALVQSVPPGSGA</sequence>
<reference evidence="1 2" key="1">
    <citation type="submission" date="2017-07" db="EMBL/GenBank/DDBJ databases">
        <title>Complete Genome Sequence of the cosmetic ferment Vitreoscilla filiformis (ATCC15551).</title>
        <authorList>
            <person name="Contreras S."/>
            <person name="Sagory-Zalkind P."/>
            <person name="Blanquart H."/>
            <person name="Iltis A."/>
            <person name="Morand S.C."/>
        </authorList>
    </citation>
    <scope>NUCLEOTIDE SEQUENCE [LARGE SCALE GENOMIC DNA]</scope>
    <source>
        <strain evidence="1 2">ATCC 15551</strain>
    </source>
</reference>
<dbReference type="AlphaFoldDB" id="A0A221KEH0"/>
<organism evidence="1 2">
    <name type="scientific">Vitreoscilla filiformis</name>
    <dbReference type="NCBI Taxonomy" id="63"/>
    <lineage>
        <taxon>Bacteria</taxon>
        <taxon>Pseudomonadati</taxon>
        <taxon>Pseudomonadota</taxon>
        <taxon>Betaproteobacteria</taxon>
        <taxon>Neisseriales</taxon>
        <taxon>Neisseriaceae</taxon>
        <taxon>Vitreoscilla</taxon>
    </lineage>
</organism>
<gene>
    <name evidence="1" type="ORF">VITFI_CDS1628</name>
</gene>
<proteinExistence type="predicted"/>
<keyword evidence="2" id="KW-1185">Reference proteome</keyword>
<name>A0A221KEH0_VITFI</name>
<dbReference type="EMBL" id="CP022423">
    <property type="protein sequence ID" value="ASM77406.1"/>
    <property type="molecule type" value="Genomic_DNA"/>
</dbReference>
<evidence type="ECO:0000313" key="2">
    <source>
        <dbReference type="Proteomes" id="UP000199729"/>
    </source>
</evidence>
<evidence type="ECO:0008006" key="3">
    <source>
        <dbReference type="Google" id="ProtNLM"/>
    </source>
</evidence>
<evidence type="ECO:0000313" key="1">
    <source>
        <dbReference type="EMBL" id="ASM77406.1"/>
    </source>
</evidence>
<dbReference type="Proteomes" id="UP000199729">
    <property type="component" value="Chromosome"/>
</dbReference>
<dbReference type="KEGG" id="vff:VITFI_CDS1628"/>